<evidence type="ECO:0000313" key="2">
    <source>
        <dbReference type="EMBL" id="PZW19360.1"/>
    </source>
</evidence>
<feature type="transmembrane region" description="Helical" evidence="1">
    <location>
        <begin position="109"/>
        <end position="133"/>
    </location>
</feature>
<accession>A0A326TSJ9</accession>
<reference evidence="2 3" key="1">
    <citation type="submission" date="2018-06" db="EMBL/GenBank/DDBJ databases">
        <title>Genomic Encyclopedia of Archaeal and Bacterial Type Strains, Phase II (KMG-II): from individual species to whole genera.</title>
        <authorList>
            <person name="Goeker M."/>
        </authorList>
    </citation>
    <scope>NUCLEOTIDE SEQUENCE [LARGE SCALE GENOMIC DNA]</scope>
    <source>
        <strain evidence="2 3">ATCC BAA-1881</strain>
    </source>
</reference>
<protein>
    <recommendedName>
        <fullName evidence="4">ABC-2 type transport system permease protein</fullName>
    </recommendedName>
</protein>
<evidence type="ECO:0000256" key="1">
    <source>
        <dbReference type="SAM" id="Phobius"/>
    </source>
</evidence>
<keyword evidence="1" id="KW-1133">Transmembrane helix</keyword>
<feature type="transmembrane region" description="Helical" evidence="1">
    <location>
        <begin position="68"/>
        <end position="89"/>
    </location>
</feature>
<sequence length="250" mass="28363">MKVSRRLGAVRAPTLSLLLGAQFRLAWYHLRVMRWYVLFLVLLGFVGAALVLRLMVWIHYPLIYQYELCRFVLEAGAGLIACMLGSTVLVNDPALELLIASRVGCWKIILGRVLLIWLILGVMNACFVGWTYALGLHYSSSDTPWRLFCMWFVPTWLFTLLALIASLFSRHSAMGGVLGALLLLLELLMKDFFLNYTVLLPFFVPLSIWFPDSSIWWSSRALLFGIGILIAIGVRLRIRRDEALLSAIPL</sequence>
<proteinExistence type="predicted"/>
<feature type="transmembrane region" description="Helical" evidence="1">
    <location>
        <begin position="145"/>
        <end position="165"/>
    </location>
</feature>
<dbReference type="Proteomes" id="UP000248806">
    <property type="component" value="Unassembled WGS sequence"/>
</dbReference>
<evidence type="ECO:0008006" key="4">
    <source>
        <dbReference type="Google" id="ProtNLM"/>
    </source>
</evidence>
<keyword evidence="1" id="KW-0472">Membrane</keyword>
<name>A0A326TSJ9_THEHA</name>
<dbReference type="RefSeq" id="WP_111326389.1">
    <property type="nucleotide sequence ID" value="NZ_BIFX01000001.1"/>
</dbReference>
<keyword evidence="3" id="KW-1185">Reference proteome</keyword>
<evidence type="ECO:0000313" key="3">
    <source>
        <dbReference type="Proteomes" id="UP000248806"/>
    </source>
</evidence>
<dbReference type="EMBL" id="QKUF01000048">
    <property type="protein sequence ID" value="PZW19360.1"/>
    <property type="molecule type" value="Genomic_DNA"/>
</dbReference>
<organism evidence="2 3">
    <name type="scientific">Thermosporothrix hazakensis</name>
    <dbReference type="NCBI Taxonomy" id="644383"/>
    <lineage>
        <taxon>Bacteria</taxon>
        <taxon>Bacillati</taxon>
        <taxon>Chloroflexota</taxon>
        <taxon>Ktedonobacteria</taxon>
        <taxon>Ktedonobacterales</taxon>
        <taxon>Thermosporotrichaceae</taxon>
        <taxon>Thermosporothrix</taxon>
    </lineage>
</organism>
<gene>
    <name evidence="2" type="ORF">EI42_06114</name>
</gene>
<keyword evidence="1" id="KW-0812">Transmembrane</keyword>
<feature type="transmembrane region" description="Helical" evidence="1">
    <location>
        <begin position="36"/>
        <end position="56"/>
    </location>
</feature>
<dbReference type="AlphaFoldDB" id="A0A326TSJ9"/>
<comment type="caution">
    <text evidence="2">The sequence shown here is derived from an EMBL/GenBank/DDBJ whole genome shotgun (WGS) entry which is preliminary data.</text>
</comment>
<feature type="transmembrane region" description="Helical" evidence="1">
    <location>
        <begin position="216"/>
        <end position="236"/>
    </location>
</feature>
<feature type="transmembrane region" description="Helical" evidence="1">
    <location>
        <begin position="193"/>
        <end position="210"/>
    </location>
</feature>